<name>A0A0F9C5L4_9ZZZZ</name>
<dbReference type="Pfam" id="PF08299">
    <property type="entry name" value="Bac_DnaA_C"/>
    <property type="match status" value="1"/>
</dbReference>
<dbReference type="AlphaFoldDB" id="A0A0F9C5L4"/>
<dbReference type="GO" id="GO:0006270">
    <property type="term" value="P:DNA replication initiation"/>
    <property type="evidence" value="ECO:0007669"/>
    <property type="project" value="InterPro"/>
</dbReference>
<dbReference type="Gene3D" id="1.10.1750.10">
    <property type="match status" value="1"/>
</dbReference>
<dbReference type="InterPro" id="IPR013159">
    <property type="entry name" value="DnaA_C"/>
</dbReference>
<dbReference type="EMBL" id="LAZR01037669">
    <property type="protein sequence ID" value="KKL21597.1"/>
    <property type="molecule type" value="Genomic_DNA"/>
</dbReference>
<comment type="caution">
    <text evidence="2">The sequence shown here is derived from an EMBL/GenBank/DDBJ whole genome shotgun (WGS) entry which is preliminary data.</text>
</comment>
<dbReference type="SMART" id="SM00760">
    <property type="entry name" value="Bac_DnaA_C"/>
    <property type="match status" value="1"/>
</dbReference>
<dbReference type="InterPro" id="IPR010921">
    <property type="entry name" value="Trp_repressor/repl_initiator"/>
</dbReference>
<organism evidence="2">
    <name type="scientific">marine sediment metagenome</name>
    <dbReference type="NCBI Taxonomy" id="412755"/>
    <lineage>
        <taxon>unclassified sequences</taxon>
        <taxon>metagenomes</taxon>
        <taxon>ecological metagenomes</taxon>
    </lineage>
</organism>
<gene>
    <name evidence="2" type="ORF">LCGC14_2443880</name>
</gene>
<reference evidence="2" key="1">
    <citation type="journal article" date="2015" name="Nature">
        <title>Complex archaea that bridge the gap between prokaryotes and eukaryotes.</title>
        <authorList>
            <person name="Spang A."/>
            <person name="Saw J.H."/>
            <person name="Jorgensen S.L."/>
            <person name="Zaremba-Niedzwiedzka K."/>
            <person name="Martijn J."/>
            <person name="Lind A.E."/>
            <person name="van Eijk R."/>
            <person name="Schleper C."/>
            <person name="Guy L."/>
            <person name="Ettema T.J."/>
        </authorList>
    </citation>
    <scope>NUCLEOTIDE SEQUENCE</scope>
</reference>
<dbReference type="GO" id="GO:0043565">
    <property type="term" value="F:sequence-specific DNA binding"/>
    <property type="evidence" value="ECO:0007669"/>
    <property type="project" value="InterPro"/>
</dbReference>
<dbReference type="CDD" id="cd06571">
    <property type="entry name" value="Bac_DnaA_C"/>
    <property type="match status" value="1"/>
</dbReference>
<proteinExistence type="predicted"/>
<dbReference type="SUPFAM" id="SSF48295">
    <property type="entry name" value="TrpR-like"/>
    <property type="match status" value="1"/>
</dbReference>
<feature type="domain" description="Chromosomal replication initiator DnaA C-terminal" evidence="1">
    <location>
        <begin position="4"/>
        <end position="66"/>
    </location>
</feature>
<protein>
    <recommendedName>
        <fullName evidence="1">Chromosomal replication initiator DnaA C-terminal domain-containing protein</fullName>
    </recommendedName>
</protein>
<sequence>MNTVARVARYFGIPVDVLLGRSRKAPIAHARQIAMYLLYRKGWTLLTVGEELDRNVHTVWHGVRHIEALLRNGDTETLHDLAALERKA</sequence>
<dbReference type="GO" id="GO:0006275">
    <property type="term" value="P:regulation of DNA replication"/>
    <property type="evidence" value="ECO:0007669"/>
    <property type="project" value="InterPro"/>
</dbReference>
<evidence type="ECO:0000313" key="2">
    <source>
        <dbReference type="EMBL" id="KKL21597.1"/>
    </source>
</evidence>
<dbReference type="GO" id="GO:0005524">
    <property type="term" value="F:ATP binding"/>
    <property type="evidence" value="ECO:0007669"/>
    <property type="project" value="InterPro"/>
</dbReference>
<accession>A0A0F9C5L4</accession>
<evidence type="ECO:0000259" key="1">
    <source>
        <dbReference type="SMART" id="SM00760"/>
    </source>
</evidence>